<keyword evidence="3" id="KW-0238">DNA-binding</keyword>
<dbReference type="EMBL" id="CACVAX010000059">
    <property type="protein sequence ID" value="CAA6821926.1"/>
    <property type="molecule type" value="Genomic_DNA"/>
</dbReference>
<dbReference type="EC" id="3.1.21.3" evidence="5"/>
<dbReference type="GO" id="GO:0009035">
    <property type="term" value="F:type I site-specific deoxyribonuclease activity"/>
    <property type="evidence" value="ECO:0007669"/>
    <property type="project" value="UniProtKB-EC"/>
</dbReference>
<dbReference type="SUPFAM" id="SSF116734">
    <property type="entry name" value="DNA methylase specificity domain"/>
    <property type="match status" value="2"/>
</dbReference>
<gene>
    <name evidence="5" type="ORF">HELGO_WM1819</name>
</gene>
<dbReference type="InterPro" id="IPR044946">
    <property type="entry name" value="Restrct_endonuc_typeI_TRD_sf"/>
</dbReference>
<organism evidence="5">
    <name type="scientific">uncultured Sulfurovum sp</name>
    <dbReference type="NCBI Taxonomy" id="269237"/>
    <lineage>
        <taxon>Bacteria</taxon>
        <taxon>Pseudomonadati</taxon>
        <taxon>Campylobacterota</taxon>
        <taxon>Epsilonproteobacteria</taxon>
        <taxon>Campylobacterales</taxon>
        <taxon>Sulfurovaceae</taxon>
        <taxon>Sulfurovum</taxon>
        <taxon>environmental samples</taxon>
    </lineage>
</organism>
<dbReference type="PANTHER" id="PTHR30408">
    <property type="entry name" value="TYPE-1 RESTRICTION ENZYME ECOKI SPECIFICITY PROTEIN"/>
    <property type="match status" value="1"/>
</dbReference>
<name>A0A6S6U352_9BACT</name>
<evidence type="ECO:0000259" key="4">
    <source>
        <dbReference type="Pfam" id="PF01420"/>
    </source>
</evidence>
<protein>
    <submittedName>
        <fullName evidence="5">Type I restriction-modification system, specificity subunit S (EC)</fullName>
        <ecNumber evidence="5">3.1.21.3</ecNumber>
    </submittedName>
</protein>
<dbReference type="GO" id="GO:0009307">
    <property type="term" value="P:DNA restriction-modification system"/>
    <property type="evidence" value="ECO:0007669"/>
    <property type="project" value="UniProtKB-KW"/>
</dbReference>
<evidence type="ECO:0000256" key="1">
    <source>
        <dbReference type="ARBA" id="ARBA00010923"/>
    </source>
</evidence>
<reference evidence="5" key="1">
    <citation type="submission" date="2020-01" db="EMBL/GenBank/DDBJ databases">
        <authorList>
            <person name="Meier V. D."/>
            <person name="Meier V D."/>
        </authorList>
    </citation>
    <scope>NUCLEOTIDE SEQUENCE</scope>
    <source>
        <strain evidence="5">HLG_WM_MAG_04</strain>
    </source>
</reference>
<sequence>MKSNLRRLFMLNVPKLRFGEFSGEWENSELNNLIEISSKKFNPKTNNENMKCIELEHISQGTGELLGFTYSNKQESTKNIFKKNQVLFGKLRPYLKKYSLVNFDGVCSSEIWVLDGKKVVNNYLFQLVQTYKFNQIANISSGSKMPRADWKYMSEIPFFIPQKLEQQKIATFLTAVDKKIEQQTKKKTLLEAYKKGVMQKIFSQEIRFKGDDGGEYEDWVEKKLEEIFKIGSGKDYKHLSSGNIPVYGTGGYMTSVNEYLYDGESVCIGRKGTIDKPRYIVGKFWTVDTLFYTHSFNQSIPKFVYLIFQRINWKKYNEASGVPSLSKSTIESIKINLPSLEEQIKIANFLSSIDQKIEQASKQIEASKAFKKGLLQQMFV</sequence>
<dbReference type="CDD" id="cd17288">
    <property type="entry name" value="RMtype1_S_LlaAI06ORF1089P_TRD1-CR1_like"/>
    <property type="match status" value="1"/>
</dbReference>
<evidence type="ECO:0000256" key="2">
    <source>
        <dbReference type="ARBA" id="ARBA00022747"/>
    </source>
</evidence>
<dbReference type="Gene3D" id="3.90.220.20">
    <property type="entry name" value="DNA methylase specificity domains"/>
    <property type="match status" value="2"/>
</dbReference>
<keyword evidence="2" id="KW-0680">Restriction system</keyword>
<dbReference type="Gene3D" id="1.10.287.1120">
    <property type="entry name" value="Bipartite methylase S protein"/>
    <property type="match status" value="1"/>
</dbReference>
<evidence type="ECO:0000256" key="3">
    <source>
        <dbReference type="ARBA" id="ARBA00023125"/>
    </source>
</evidence>
<proteinExistence type="inferred from homology"/>
<keyword evidence="5" id="KW-0378">Hydrolase</keyword>
<dbReference type="InterPro" id="IPR052021">
    <property type="entry name" value="Type-I_RS_S_subunit"/>
</dbReference>
<feature type="domain" description="Type I restriction modification DNA specificity" evidence="4">
    <location>
        <begin position="217"/>
        <end position="363"/>
    </location>
</feature>
<dbReference type="InterPro" id="IPR000055">
    <property type="entry name" value="Restrct_endonuc_typeI_TRD"/>
</dbReference>
<evidence type="ECO:0000313" key="5">
    <source>
        <dbReference type="EMBL" id="CAA6821926.1"/>
    </source>
</evidence>
<accession>A0A6S6U352</accession>
<feature type="domain" description="Type I restriction modification DNA specificity" evidence="4">
    <location>
        <begin position="24"/>
        <end position="188"/>
    </location>
</feature>
<dbReference type="GO" id="GO:0003677">
    <property type="term" value="F:DNA binding"/>
    <property type="evidence" value="ECO:0007669"/>
    <property type="project" value="UniProtKB-KW"/>
</dbReference>
<comment type="similarity">
    <text evidence="1">Belongs to the type-I restriction system S methylase family.</text>
</comment>
<dbReference type="Pfam" id="PF01420">
    <property type="entry name" value="Methylase_S"/>
    <property type="match status" value="2"/>
</dbReference>
<dbReference type="PANTHER" id="PTHR30408:SF12">
    <property type="entry name" value="TYPE I RESTRICTION ENZYME MJAVIII SPECIFICITY SUBUNIT"/>
    <property type="match status" value="1"/>
</dbReference>
<dbReference type="AlphaFoldDB" id="A0A6S6U352"/>